<dbReference type="AlphaFoldDB" id="A0AAV2NEG5"/>
<dbReference type="InterPro" id="IPR011990">
    <property type="entry name" value="TPR-like_helical_dom_sf"/>
</dbReference>
<sequence>MAIIIKDYQWRQTEKRIIIYVPLRGRPKNVHLFVMDDYVKISFPPFILELFLWANVLEEESECTLTDTEAIFSLQKANMASGWPNLEMKDISEEQKRDFRKRALEKAQNVSDSRAKYKSETRQRLQKEAVRVQVNLDTDTLNKIEALRDSHRRAAMQDFEEWRSNAEVPIFQGISGKVQENRKAYRPPLKWFKDDLGILRSREIDRKGQLNEELKEIKEKQQDKSIVIEELIEENPKEESSIEGSVKKELIVEEDTKKELIMKENSIIGKELIKELNIEEKLGKELIVKENLKTELIDKANLEEDTVLDENIQKETNTLEIKKSSDFQEHSSCSEDSESDYEMTSSRSATNSLMKKMDQKSSQRFYAKMKKQRSDQNLIDKILKGQYSKMNRIFDEPAKAVPLPRRSGTINITFSKRIFPTPARESALVEEEEWLSKQAEARRKTGFVVEDLRPEEQDPQWLKDKGDDFFKAGNYLAAISAYTHGIKISNEMTALYVNRSAAHYALGNYYRCIDDCSKVLELMEPKCESNRVSRARCHARRGAALCKLSAPQHGIPELEAALKLDPNNESIKHDLLTVKQYFNIKK</sequence>
<dbReference type="SUPFAM" id="SSF49764">
    <property type="entry name" value="HSP20-like chaperones"/>
    <property type="match status" value="1"/>
</dbReference>
<evidence type="ECO:0000256" key="1">
    <source>
        <dbReference type="SAM" id="Coils"/>
    </source>
</evidence>
<dbReference type="Gene3D" id="1.25.40.10">
    <property type="entry name" value="Tetratricopeptide repeat domain"/>
    <property type="match status" value="1"/>
</dbReference>
<accession>A0AAV2NEG5</accession>
<dbReference type="EMBL" id="OZ034837">
    <property type="protein sequence ID" value="CAL1678576.1"/>
    <property type="molecule type" value="Genomic_DNA"/>
</dbReference>
<keyword evidence="1" id="KW-0175">Coiled coil</keyword>
<dbReference type="GO" id="GO:0036158">
    <property type="term" value="P:outer dynein arm assembly"/>
    <property type="evidence" value="ECO:0007669"/>
    <property type="project" value="TreeGrafter"/>
</dbReference>
<dbReference type="InterPro" id="IPR019734">
    <property type="entry name" value="TPR_rpt"/>
</dbReference>
<dbReference type="SMART" id="SM00028">
    <property type="entry name" value="TPR"/>
    <property type="match status" value="3"/>
</dbReference>
<dbReference type="GO" id="GO:0003341">
    <property type="term" value="P:cilium movement"/>
    <property type="evidence" value="ECO:0007669"/>
    <property type="project" value="TreeGrafter"/>
</dbReference>
<feature type="domain" description="CS" evidence="3">
    <location>
        <begin position="3"/>
        <end position="87"/>
    </location>
</feature>
<dbReference type="InterPro" id="IPR052004">
    <property type="entry name" value="Dynein_assembly_factor_4"/>
</dbReference>
<feature type="coiled-coil region" evidence="1">
    <location>
        <begin position="200"/>
        <end position="234"/>
    </location>
</feature>
<evidence type="ECO:0000256" key="2">
    <source>
        <dbReference type="SAM" id="MobiDB-lite"/>
    </source>
</evidence>
<dbReference type="Gene3D" id="2.60.40.790">
    <property type="match status" value="1"/>
</dbReference>
<protein>
    <recommendedName>
        <fullName evidence="3">CS domain-containing protein</fullName>
    </recommendedName>
</protein>
<dbReference type="Proteomes" id="UP001497644">
    <property type="component" value="Chromosome 14"/>
</dbReference>
<dbReference type="Pfam" id="PF04969">
    <property type="entry name" value="CS"/>
    <property type="match status" value="1"/>
</dbReference>
<feature type="compositionally biased region" description="Basic and acidic residues" evidence="2">
    <location>
        <begin position="323"/>
        <end position="333"/>
    </location>
</feature>
<name>A0AAV2NEG5_9HYME</name>
<dbReference type="InterPro" id="IPR007052">
    <property type="entry name" value="CS_dom"/>
</dbReference>
<dbReference type="PANTHER" id="PTHR46492">
    <property type="entry name" value="DYNEIN ASSEMBLY FACTOR 4, AXONEMAL"/>
    <property type="match status" value="1"/>
</dbReference>
<feature type="region of interest" description="Disordered" evidence="2">
    <location>
        <begin position="323"/>
        <end position="361"/>
    </location>
</feature>
<evidence type="ECO:0000313" key="4">
    <source>
        <dbReference type="EMBL" id="CAL1678576.1"/>
    </source>
</evidence>
<organism evidence="4 5">
    <name type="scientific">Lasius platythorax</name>
    <dbReference type="NCBI Taxonomy" id="488582"/>
    <lineage>
        <taxon>Eukaryota</taxon>
        <taxon>Metazoa</taxon>
        <taxon>Ecdysozoa</taxon>
        <taxon>Arthropoda</taxon>
        <taxon>Hexapoda</taxon>
        <taxon>Insecta</taxon>
        <taxon>Pterygota</taxon>
        <taxon>Neoptera</taxon>
        <taxon>Endopterygota</taxon>
        <taxon>Hymenoptera</taxon>
        <taxon>Apocrita</taxon>
        <taxon>Aculeata</taxon>
        <taxon>Formicoidea</taxon>
        <taxon>Formicidae</taxon>
        <taxon>Formicinae</taxon>
        <taxon>Lasius</taxon>
        <taxon>Lasius</taxon>
    </lineage>
</organism>
<dbReference type="PROSITE" id="PS51203">
    <property type="entry name" value="CS"/>
    <property type="match status" value="1"/>
</dbReference>
<dbReference type="InterPro" id="IPR008978">
    <property type="entry name" value="HSP20-like_chaperone"/>
</dbReference>
<feature type="compositionally biased region" description="Polar residues" evidence="2">
    <location>
        <begin position="342"/>
        <end position="353"/>
    </location>
</feature>
<reference evidence="4" key="1">
    <citation type="submission" date="2024-04" db="EMBL/GenBank/DDBJ databases">
        <authorList>
            <consortium name="Molecular Ecology Group"/>
        </authorList>
    </citation>
    <scope>NUCLEOTIDE SEQUENCE</scope>
</reference>
<keyword evidence="5" id="KW-1185">Reference proteome</keyword>
<dbReference type="PANTHER" id="PTHR46492:SF1">
    <property type="entry name" value="DYNEIN AXONEMAL ASSEMBLY FACTOR 4"/>
    <property type="match status" value="1"/>
</dbReference>
<evidence type="ECO:0000259" key="3">
    <source>
        <dbReference type="PROSITE" id="PS51203"/>
    </source>
</evidence>
<proteinExistence type="predicted"/>
<dbReference type="GO" id="GO:0036159">
    <property type="term" value="P:inner dynein arm assembly"/>
    <property type="evidence" value="ECO:0007669"/>
    <property type="project" value="TreeGrafter"/>
</dbReference>
<gene>
    <name evidence="4" type="ORF">LPLAT_LOCUS4400</name>
</gene>
<evidence type="ECO:0000313" key="5">
    <source>
        <dbReference type="Proteomes" id="UP001497644"/>
    </source>
</evidence>
<dbReference type="SUPFAM" id="SSF48452">
    <property type="entry name" value="TPR-like"/>
    <property type="match status" value="1"/>
</dbReference>